<name>A0A699II05_TANCI</name>
<dbReference type="AlphaFoldDB" id="A0A699II05"/>
<organism evidence="1">
    <name type="scientific">Tanacetum cinerariifolium</name>
    <name type="common">Dalmatian daisy</name>
    <name type="synonym">Chrysanthemum cinerariifolium</name>
    <dbReference type="NCBI Taxonomy" id="118510"/>
    <lineage>
        <taxon>Eukaryota</taxon>
        <taxon>Viridiplantae</taxon>
        <taxon>Streptophyta</taxon>
        <taxon>Embryophyta</taxon>
        <taxon>Tracheophyta</taxon>
        <taxon>Spermatophyta</taxon>
        <taxon>Magnoliopsida</taxon>
        <taxon>eudicotyledons</taxon>
        <taxon>Gunneridae</taxon>
        <taxon>Pentapetalae</taxon>
        <taxon>asterids</taxon>
        <taxon>campanulids</taxon>
        <taxon>Asterales</taxon>
        <taxon>Asteraceae</taxon>
        <taxon>Asteroideae</taxon>
        <taxon>Anthemideae</taxon>
        <taxon>Anthemidinae</taxon>
        <taxon>Tanacetum</taxon>
    </lineage>
</organism>
<dbReference type="EMBL" id="BKCJ010295244">
    <property type="protein sequence ID" value="GEZ57109.1"/>
    <property type="molecule type" value="Genomic_DNA"/>
</dbReference>
<gene>
    <name evidence="1" type="ORF">Tci_529082</name>
</gene>
<sequence length="119" mass="13646">MARVIKGIHSENGKLGKNVNHSHPSIWLDIVREMEQLKNHGTDLISFLHKKMGNGADTSFWEDVWRADGIEQVHFLEFLASMEGVALVDIRDVWVWSLEGSGEFSVAYVRTLIDERWLP</sequence>
<evidence type="ECO:0000313" key="1">
    <source>
        <dbReference type="EMBL" id="GEZ57109.1"/>
    </source>
</evidence>
<proteinExistence type="predicted"/>
<evidence type="ECO:0008006" key="2">
    <source>
        <dbReference type="Google" id="ProtNLM"/>
    </source>
</evidence>
<accession>A0A699II05</accession>
<comment type="caution">
    <text evidence="1">The sequence shown here is derived from an EMBL/GenBank/DDBJ whole genome shotgun (WGS) entry which is preliminary data.</text>
</comment>
<protein>
    <recommendedName>
        <fullName evidence="2">RNA-directed DNA polymerase, eukaryota, reverse transcriptase zinc-binding domain protein</fullName>
    </recommendedName>
</protein>
<reference evidence="1" key="1">
    <citation type="journal article" date="2019" name="Sci. Rep.">
        <title>Draft genome of Tanacetum cinerariifolium, the natural source of mosquito coil.</title>
        <authorList>
            <person name="Yamashiro T."/>
            <person name="Shiraishi A."/>
            <person name="Satake H."/>
            <person name="Nakayama K."/>
        </authorList>
    </citation>
    <scope>NUCLEOTIDE SEQUENCE</scope>
</reference>